<evidence type="ECO:0000313" key="1">
    <source>
        <dbReference type="EMBL" id="GFD48656.1"/>
    </source>
</evidence>
<reference evidence="1" key="1">
    <citation type="journal article" date="2019" name="Sci. Rep.">
        <title>Draft genome of Tanacetum cinerariifolium, the natural source of mosquito coil.</title>
        <authorList>
            <person name="Yamashiro T."/>
            <person name="Shiraishi A."/>
            <person name="Satake H."/>
            <person name="Nakayama K."/>
        </authorList>
    </citation>
    <scope>NUCLEOTIDE SEQUENCE</scope>
</reference>
<proteinExistence type="predicted"/>
<dbReference type="EMBL" id="BKCJ011727254">
    <property type="protein sequence ID" value="GFD48656.1"/>
    <property type="molecule type" value="Genomic_DNA"/>
</dbReference>
<accession>A0A699WSU7</accession>
<comment type="caution">
    <text evidence="1">The sequence shown here is derived from an EMBL/GenBank/DDBJ whole genome shotgun (WGS) entry which is preliminary data.</text>
</comment>
<evidence type="ECO:0008006" key="2">
    <source>
        <dbReference type="Google" id="ProtNLM"/>
    </source>
</evidence>
<feature type="non-terminal residue" evidence="1">
    <location>
        <position position="128"/>
    </location>
</feature>
<organism evidence="1">
    <name type="scientific">Tanacetum cinerariifolium</name>
    <name type="common">Dalmatian daisy</name>
    <name type="synonym">Chrysanthemum cinerariifolium</name>
    <dbReference type="NCBI Taxonomy" id="118510"/>
    <lineage>
        <taxon>Eukaryota</taxon>
        <taxon>Viridiplantae</taxon>
        <taxon>Streptophyta</taxon>
        <taxon>Embryophyta</taxon>
        <taxon>Tracheophyta</taxon>
        <taxon>Spermatophyta</taxon>
        <taxon>Magnoliopsida</taxon>
        <taxon>eudicotyledons</taxon>
        <taxon>Gunneridae</taxon>
        <taxon>Pentapetalae</taxon>
        <taxon>asterids</taxon>
        <taxon>campanulids</taxon>
        <taxon>Asterales</taxon>
        <taxon>Asteraceae</taxon>
        <taxon>Asteroideae</taxon>
        <taxon>Anthemideae</taxon>
        <taxon>Anthemidinae</taxon>
        <taxon>Tanacetum</taxon>
    </lineage>
</organism>
<protein>
    <recommendedName>
        <fullName evidence="2">Integrase, catalytic region, zinc finger, CCHC-type, peptidase aspartic, catalytic</fullName>
    </recommendedName>
</protein>
<dbReference type="AlphaFoldDB" id="A0A699WSU7"/>
<name>A0A699WSU7_TANCI</name>
<sequence length="128" mass="13733">MASDHVSSDPVPQCQRMALKHNSLSPGPQCQENVPHAAGTVTTSNEFDLLSSLMFDELLNGSTQVVSKSSTVTTADVPNKCQQQHTTLLNTQTTPKPTCQVPTQAPTVTSTKNINQAETIIENAQVED</sequence>
<gene>
    <name evidence="1" type="ORF">Tci_920625</name>
</gene>